<dbReference type="RefSeq" id="WP_021762309.1">
    <property type="nucleotide sequence ID" value="NC_022444.1"/>
</dbReference>
<feature type="transmembrane region" description="Helical" evidence="2">
    <location>
        <begin position="72"/>
        <end position="93"/>
    </location>
</feature>
<dbReference type="EMBL" id="CP006585">
    <property type="protein sequence ID" value="AGW15181.1"/>
    <property type="molecule type" value="Genomic_DNA"/>
</dbReference>
<keyword evidence="2" id="KW-0812">Transmembrane</keyword>
<dbReference type="PANTHER" id="PTHR33219">
    <property type="entry name" value="YLMG HOMOLOG PROTEIN 2, CHLOROPLASTIC"/>
    <property type="match status" value="1"/>
</dbReference>
<dbReference type="Proteomes" id="UP000016587">
    <property type="component" value="Chromosome"/>
</dbReference>
<dbReference type="InterPro" id="IPR003425">
    <property type="entry name" value="CCB3/YggT"/>
</dbReference>
<sequence length="103" mass="11544">MSVFNNLLATLAGILSLVLNIYFWIVIVSAVLSWVNPDPYNPIVRAIRGMTEPVFRRLRRTFPFLVVGGMDLAPIAVILIIYLIQGVVVQTLYDMAGRVPTLR</sequence>
<evidence type="ECO:0000256" key="2">
    <source>
        <dbReference type="SAM" id="Phobius"/>
    </source>
</evidence>
<evidence type="ECO:0000256" key="1">
    <source>
        <dbReference type="ARBA" id="ARBA00010894"/>
    </source>
</evidence>
<reference evidence="4" key="2">
    <citation type="submission" date="2013-07" db="EMBL/GenBank/DDBJ databases">
        <authorList>
            <person name="Morais-Silva F.O."/>
            <person name="Rezende A.M."/>
            <person name="Pimentel C."/>
            <person name="Resende D.M."/>
            <person name="Santos C.I."/>
            <person name="Clemente C."/>
            <person name="de Oliveira L.M."/>
            <person name="da Silva S.M."/>
            <person name="Costa D.A."/>
            <person name="Varela-Raposo A."/>
            <person name="Horacio E.C.A."/>
            <person name="Matos M."/>
            <person name="Flores O."/>
            <person name="Ruiz J.C."/>
            <person name="Rodrigues-Pousada C."/>
        </authorList>
    </citation>
    <scope>NUCLEOTIDE SEQUENCE [LARGE SCALE GENOMIC DNA]</scope>
    <source>
        <strain evidence="4">ATCC 19364 / DSM 1382 / NCIMB 9332 / VKM B-1759</strain>
    </source>
</reference>
<dbReference type="STRING" id="1121448.DGI_3504"/>
<dbReference type="HOGENOM" id="CLU_136788_1_0_7"/>
<reference evidence="3 4" key="1">
    <citation type="journal article" date="2013" name="J. Bacteriol.">
        <title>Roles of HynAB and Ech, the only two hydrogenases found in the model sulfate reducer Desulfovibrio gigas.</title>
        <authorList>
            <person name="Morais-Silva F.O."/>
            <person name="Santos C.I."/>
            <person name="Rodrigues R."/>
            <person name="Pereira I.A."/>
            <person name="Rodrigues-Pousada C."/>
        </authorList>
    </citation>
    <scope>NUCLEOTIDE SEQUENCE [LARGE SCALE GENOMIC DNA]</scope>
    <source>
        <strain evidence="4">ATCC 19364 / DSM 1382 / NCIMB 9332 / VKM B-1759</strain>
    </source>
</reference>
<comment type="similarity">
    <text evidence="1">Belongs to the YggT family.</text>
</comment>
<keyword evidence="2" id="KW-0472">Membrane</keyword>
<dbReference type="PANTHER" id="PTHR33219:SF14">
    <property type="entry name" value="PROTEIN COFACTOR ASSEMBLY OF COMPLEX C SUBUNIT B CCB3, CHLOROPLASTIC-RELATED"/>
    <property type="match status" value="1"/>
</dbReference>
<dbReference type="PATRIC" id="fig|1121448.10.peg.3455"/>
<evidence type="ECO:0000313" key="3">
    <source>
        <dbReference type="EMBL" id="AGW15181.1"/>
    </source>
</evidence>
<evidence type="ECO:0008006" key="5">
    <source>
        <dbReference type="Google" id="ProtNLM"/>
    </source>
</evidence>
<dbReference type="Pfam" id="PF02325">
    <property type="entry name" value="CCB3_YggT"/>
    <property type="match status" value="1"/>
</dbReference>
<organism evidence="3 4">
    <name type="scientific">Megalodesulfovibrio gigas (strain ATCC 19364 / DSM 1382 / NCIMB 9332 / VKM B-1759)</name>
    <name type="common">Desulfovibrio gigas</name>
    <dbReference type="NCBI Taxonomy" id="1121448"/>
    <lineage>
        <taxon>Bacteria</taxon>
        <taxon>Pseudomonadati</taxon>
        <taxon>Thermodesulfobacteriota</taxon>
        <taxon>Desulfovibrionia</taxon>
        <taxon>Desulfovibrionales</taxon>
        <taxon>Desulfovibrionaceae</taxon>
        <taxon>Megalodesulfovibrio</taxon>
    </lineage>
</organism>
<dbReference type="eggNOG" id="COG0762">
    <property type="taxonomic scope" value="Bacteria"/>
</dbReference>
<proteinExistence type="inferred from homology"/>
<name>T2GG73_MEGG1</name>
<keyword evidence="4" id="KW-1185">Reference proteome</keyword>
<protein>
    <recommendedName>
        <fullName evidence="5">YggT family protein</fullName>
    </recommendedName>
</protein>
<dbReference type="OrthoDB" id="47652at2"/>
<gene>
    <name evidence="3" type="ORF">DGI_3504</name>
</gene>
<keyword evidence="2" id="KW-1133">Transmembrane helix</keyword>
<dbReference type="GO" id="GO:0016020">
    <property type="term" value="C:membrane"/>
    <property type="evidence" value="ECO:0007669"/>
    <property type="project" value="InterPro"/>
</dbReference>
<evidence type="ECO:0000313" key="4">
    <source>
        <dbReference type="Proteomes" id="UP000016587"/>
    </source>
</evidence>
<dbReference type="KEGG" id="dgg:DGI_3504"/>
<accession>T2GG73</accession>
<feature type="transmembrane region" description="Helical" evidence="2">
    <location>
        <begin position="7"/>
        <end position="35"/>
    </location>
</feature>
<dbReference type="AlphaFoldDB" id="T2GG73"/>